<dbReference type="InterPro" id="IPR016697">
    <property type="entry name" value="Aquaporin_11/12"/>
</dbReference>
<dbReference type="EMBL" id="UFQT01001870">
    <property type="protein sequence ID" value="SSX32052.1"/>
    <property type="molecule type" value="Genomic_DNA"/>
</dbReference>
<feature type="transmembrane region" description="Helical" evidence="8">
    <location>
        <begin position="224"/>
        <end position="242"/>
    </location>
</feature>
<keyword evidence="4 8" id="KW-0812">Transmembrane</keyword>
<proteinExistence type="inferred from homology"/>
<dbReference type="VEuPathDB" id="VectorBase:CSON004418"/>
<protein>
    <submittedName>
        <fullName evidence="9">CSON001276 protein</fullName>
    </submittedName>
    <submittedName>
        <fullName evidence="10">CSON004418 protein</fullName>
    </submittedName>
</protein>
<dbReference type="PIRSF" id="PIRSF017529">
    <property type="entry name" value="Aquaporin_11/12"/>
    <property type="match status" value="1"/>
</dbReference>
<dbReference type="EMBL" id="UFQT01001195">
    <property type="protein sequence ID" value="SSX29422.1"/>
    <property type="molecule type" value="Genomic_DNA"/>
</dbReference>
<keyword evidence="5" id="KW-0677">Repeat</keyword>
<sequence>MSLIALSISTAYIALTTVLAYFLRKIIAKTNLPAKDLFYEAVAAAELCAACFELIIVADNFGVATYAIYLFFLTIWWSYNWEDASACPYTHMEDLCEGNCSVKDVALKTWAALMGGCCVFRYVQLYWWLEVTENHQDRAFEDCSADLKVDPYVGAVIEGVATLLCRIASKSIAELNPRFGTIIDSFIGTSLVVMAFNYSGGYFNPVLATALKWGCDGHTNMEHVIVYWIGSCTGALLSVPIFKMIRQRGYLSLDVKTKEE</sequence>
<dbReference type="OMA" id="MIKNLMA"/>
<dbReference type="EMBL" id="UFQS01001195">
    <property type="protein sequence ID" value="SSX09626.1"/>
    <property type="molecule type" value="Genomic_DNA"/>
</dbReference>
<evidence type="ECO:0000313" key="9">
    <source>
        <dbReference type="EMBL" id="SSX09626.1"/>
    </source>
</evidence>
<evidence type="ECO:0000256" key="2">
    <source>
        <dbReference type="ARBA" id="ARBA00005900"/>
    </source>
</evidence>
<dbReference type="PANTHER" id="PTHR21191:SF16">
    <property type="entry name" value="AQUAPORIN"/>
    <property type="match status" value="1"/>
</dbReference>
<evidence type="ECO:0000256" key="7">
    <source>
        <dbReference type="ARBA" id="ARBA00023136"/>
    </source>
</evidence>
<keyword evidence="6 8" id="KW-1133">Transmembrane helix</keyword>
<evidence type="ECO:0000256" key="8">
    <source>
        <dbReference type="SAM" id="Phobius"/>
    </source>
</evidence>
<evidence type="ECO:0000256" key="5">
    <source>
        <dbReference type="ARBA" id="ARBA00022737"/>
    </source>
</evidence>
<feature type="transmembrane region" description="Helical" evidence="8">
    <location>
        <begin position="63"/>
        <end position="79"/>
    </location>
</feature>
<comment type="similarity">
    <text evidence="2">Belongs to the MIP/aquaporin (TC 1.A.8) family. AQP11/AQP12 subfamily.</text>
</comment>
<dbReference type="GO" id="GO:0015267">
    <property type="term" value="F:channel activity"/>
    <property type="evidence" value="ECO:0007669"/>
    <property type="project" value="TreeGrafter"/>
</dbReference>
<dbReference type="Gene3D" id="1.20.1080.10">
    <property type="entry name" value="Glycerol uptake facilitator protein"/>
    <property type="match status" value="1"/>
</dbReference>
<feature type="transmembrane region" description="Helical" evidence="8">
    <location>
        <begin position="181"/>
        <end position="204"/>
    </location>
</feature>
<evidence type="ECO:0000256" key="1">
    <source>
        <dbReference type="ARBA" id="ARBA00004141"/>
    </source>
</evidence>
<name>A0A336MNQ0_CULSO</name>
<keyword evidence="7 8" id="KW-0472">Membrane</keyword>
<keyword evidence="3" id="KW-0813">Transport</keyword>
<feature type="transmembrane region" description="Helical" evidence="8">
    <location>
        <begin position="6"/>
        <end position="24"/>
    </location>
</feature>
<evidence type="ECO:0000256" key="3">
    <source>
        <dbReference type="ARBA" id="ARBA00022448"/>
    </source>
</evidence>
<accession>A0A336MNQ0</accession>
<dbReference type="GO" id="GO:0016020">
    <property type="term" value="C:membrane"/>
    <property type="evidence" value="ECO:0007669"/>
    <property type="project" value="UniProtKB-SubCell"/>
</dbReference>
<dbReference type="VEuPathDB" id="VectorBase:CSON001276"/>
<feature type="transmembrane region" description="Helical" evidence="8">
    <location>
        <begin position="36"/>
        <end position="57"/>
    </location>
</feature>
<gene>
    <name evidence="10" type="primary">CSON004418</name>
    <name evidence="9" type="synonym">CSON001276</name>
</gene>
<dbReference type="AlphaFoldDB" id="A0A336MNQ0"/>
<evidence type="ECO:0000313" key="10">
    <source>
        <dbReference type="EMBL" id="SSX32052.1"/>
    </source>
</evidence>
<dbReference type="InterPro" id="IPR051883">
    <property type="entry name" value="AQP11/12_channel"/>
</dbReference>
<evidence type="ECO:0000256" key="4">
    <source>
        <dbReference type="ARBA" id="ARBA00022692"/>
    </source>
</evidence>
<comment type="subcellular location">
    <subcellularLocation>
        <location evidence="1">Membrane</location>
        <topology evidence="1">Multi-pass membrane protein</topology>
    </subcellularLocation>
</comment>
<reference evidence="9" key="1">
    <citation type="submission" date="2018-04" db="EMBL/GenBank/DDBJ databases">
        <authorList>
            <person name="Go L.Y."/>
            <person name="Mitchell J.A."/>
        </authorList>
    </citation>
    <scope>NUCLEOTIDE SEQUENCE</scope>
    <source>
        <tissue evidence="9">Whole organism</tissue>
    </source>
</reference>
<dbReference type="PANTHER" id="PTHR21191">
    <property type="entry name" value="AQUAPORIN"/>
    <property type="match status" value="1"/>
</dbReference>
<dbReference type="InterPro" id="IPR023271">
    <property type="entry name" value="Aquaporin-like"/>
</dbReference>
<reference evidence="10" key="2">
    <citation type="submission" date="2018-07" db="EMBL/GenBank/DDBJ databases">
        <authorList>
            <person name="Quirk P.G."/>
            <person name="Krulwich T.A."/>
        </authorList>
    </citation>
    <scope>NUCLEOTIDE SEQUENCE</scope>
</reference>
<dbReference type="SUPFAM" id="SSF81338">
    <property type="entry name" value="Aquaporin-like"/>
    <property type="match status" value="1"/>
</dbReference>
<organism evidence="10">
    <name type="scientific">Culicoides sonorensis</name>
    <name type="common">Biting midge</name>
    <dbReference type="NCBI Taxonomy" id="179676"/>
    <lineage>
        <taxon>Eukaryota</taxon>
        <taxon>Metazoa</taxon>
        <taxon>Ecdysozoa</taxon>
        <taxon>Arthropoda</taxon>
        <taxon>Hexapoda</taxon>
        <taxon>Insecta</taxon>
        <taxon>Pterygota</taxon>
        <taxon>Neoptera</taxon>
        <taxon>Endopterygota</taxon>
        <taxon>Diptera</taxon>
        <taxon>Nematocera</taxon>
        <taxon>Chironomoidea</taxon>
        <taxon>Ceratopogonidae</taxon>
        <taxon>Ceratopogoninae</taxon>
        <taxon>Culicoides</taxon>
        <taxon>Monoculicoides</taxon>
    </lineage>
</organism>
<evidence type="ECO:0000256" key="6">
    <source>
        <dbReference type="ARBA" id="ARBA00022989"/>
    </source>
</evidence>
<dbReference type="FunFam" id="1.20.1080.10:FF:000018">
    <property type="entry name" value="Aquaporin"/>
    <property type="match status" value="1"/>
</dbReference>
<dbReference type="GO" id="GO:0005737">
    <property type="term" value="C:cytoplasm"/>
    <property type="evidence" value="ECO:0007669"/>
    <property type="project" value="TreeGrafter"/>
</dbReference>